<evidence type="ECO:0000313" key="2">
    <source>
        <dbReference type="Proteomes" id="UP000184452"/>
    </source>
</evidence>
<protein>
    <submittedName>
        <fullName evidence="1">Uncharacterized protein</fullName>
    </submittedName>
</protein>
<dbReference type="STRING" id="758803.SAMN05421803_14316"/>
<dbReference type="Proteomes" id="UP000184452">
    <property type="component" value="Unassembled WGS sequence"/>
</dbReference>
<name>A0A1M6WFQ0_9ACTN</name>
<sequence>MIGTVLGLAALAVATATTGVLLAVAGPSVYTDRPLPAPRLRLRFFRRASRRADR</sequence>
<reference evidence="1 2" key="1">
    <citation type="submission" date="2016-11" db="EMBL/GenBank/DDBJ databases">
        <authorList>
            <person name="Jaros S."/>
            <person name="Januszkiewicz K."/>
            <person name="Wedrychowicz H."/>
        </authorList>
    </citation>
    <scope>NUCLEOTIDE SEQUENCE [LARGE SCALE GENOMIC DNA]</scope>
    <source>
        <strain evidence="1 2">CGMCC 4.5723</strain>
    </source>
</reference>
<dbReference type="AlphaFoldDB" id="A0A1M6WFQ0"/>
<proteinExistence type="predicted"/>
<keyword evidence="2" id="KW-1185">Reference proteome</keyword>
<dbReference type="EMBL" id="FQZK01000043">
    <property type="protein sequence ID" value="SHK92501.1"/>
    <property type="molecule type" value="Genomic_DNA"/>
</dbReference>
<organism evidence="1 2">
    <name type="scientific">Nocardiopsis flavescens</name>
    <dbReference type="NCBI Taxonomy" id="758803"/>
    <lineage>
        <taxon>Bacteria</taxon>
        <taxon>Bacillati</taxon>
        <taxon>Actinomycetota</taxon>
        <taxon>Actinomycetes</taxon>
        <taxon>Streptosporangiales</taxon>
        <taxon>Nocardiopsidaceae</taxon>
        <taxon>Nocardiopsis</taxon>
    </lineage>
</organism>
<gene>
    <name evidence="1" type="ORF">SAMN05421803_14316</name>
</gene>
<accession>A0A1M6WFQ0</accession>
<evidence type="ECO:0000313" key="1">
    <source>
        <dbReference type="EMBL" id="SHK92501.1"/>
    </source>
</evidence>